<feature type="domain" description="Ribonuclease H1 N-terminal" evidence="2">
    <location>
        <begin position="106"/>
        <end position="147"/>
    </location>
</feature>
<organism evidence="3 4">
    <name type="scientific">Lactuca saligna</name>
    <name type="common">Willowleaf lettuce</name>
    <dbReference type="NCBI Taxonomy" id="75948"/>
    <lineage>
        <taxon>Eukaryota</taxon>
        <taxon>Viridiplantae</taxon>
        <taxon>Streptophyta</taxon>
        <taxon>Embryophyta</taxon>
        <taxon>Tracheophyta</taxon>
        <taxon>Spermatophyta</taxon>
        <taxon>Magnoliopsida</taxon>
        <taxon>eudicotyledons</taxon>
        <taxon>Gunneridae</taxon>
        <taxon>Pentapetalae</taxon>
        <taxon>asterids</taxon>
        <taxon>campanulids</taxon>
        <taxon>Asterales</taxon>
        <taxon>Asteraceae</taxon>
        <taxon>Cichorioideae</taxon>
        <taxon>Cichorieae</taxon>
        <taxon>Lactucinae</taxon>
        <taxon>Lactuca</taxon>
    </lineage>
</organism>
<dbReference type="Proteomes" id="UP001177003">
    <property type="component" value="Chromosome 8"/>
</dbReference>
<name>A0AA35ZUV2_LACSI</name>
<keyword evidence="1" id="KW-0175">Coiled coil</keyword>
<accession>A0AA35ZUV2</accession>
<dbReference type="InterPro" id="IPR011320">
    <property type="entry name" value="RNase_H1_N"/>
</dbReference>
<dbReference type="Pfam" id="PF01693">
    <property type="entry name" value="Cauli_VI"/>
    <property type="match status" value="1"/>
</dbReference>
<protein>
    <recommendedName>
        <fullName evidence="2">Ribonuclease H1 N-terminal domain-containing protein</fullName>
    </recommendedName>
</protein>
<dbReference type="EMBL" id="OX465084">
    <property type="protein sequence ID" value="CAI9298651.1"/>
    <property type="molecule type" value="Genomic_DNA"/>
</dbReference>
<evidence type="ECO:0000259" key="2">
    <source>
        <dbReference type="Pfam" id="PF01693"/>
    </source>
</evidence>
<feature type="coiled-coil region" evidence="1">
    <location>
        <begin position="19"/>
        <end position="46"/>
    </location>
</feature>
<dbReference type="SUPFAM" id="SSF55658">
    <property type="entry name" value="L9 N-domain-like"/>
    <property type="match status" value="1"/>
</dbReference>
<evidence type="ECO:0000256" key="1">
    <source>
        <dbReference type="SAM" id="Coils"/>
    </source>
</evidence>
<evidence type="ECO:0000313" key="4">
    <source>
        <dbReference type="Proteomes" id="UP001177003"/>
    </source>
</evidence>
<sequence length="274" mass="31669">MEAIMKQVKHQFRQKDEQEASLIRQLEVVKREKEQLQQTIQILSSYSAPKEEAAISLTMKQPKEEIQEISSDESQPQIELEIEKQTMTPNQEEYPPLQADHKNIKKWYVIFNGEKKGVYEDWGIANSYILGKNFIHKSYKTKNEAEAAYNEAYKAVIRDNVECSKTVLLTPQKHVSIPKSLNQLHAKIALEAIPSTKENEAMKKPTTQNFAKLWGSLVSYNDVHSLMGFYPVAKRPGPKSVFKLSDSRCFLLLFLFELVFDLLHECFHFNISTE</sequence>
<keyword evidence="4" id="KW-1185">Reference proteome</keyword>
<dbReference type="InterPro" id="IPR009027">
    <property type="entry name" value="Ribosomal_bL9/RNase_H1_N"/>
</dbReference>
<reference evidence="3" key="1">
    <citation type="submission" date="2023-04" db="EMBL/GenBank/DDBJ databases">
        <authorList>
            <person name="Vijverberg K."/>
            <person name="Xiong W."/>
            <person name="Schranz E."/>
        </authorList>
    </citation>
    <scope>NUCLEOTIDE SEQUENCE</scope>
</reference>
<proteinExistence type="predicted"/>
<dbReference type="Gene3D" id="3.40.970.10">
    <property type="entry name" value="Ribonuclease H1, N-terminal domain"/>
    <property type="match status" value="1"/>
</dbReference>
<dbReference type="AlphaFoldDB" id="A0AA35ZUV2"/>
<dbReference type="InterPro" id="IPR037056">
    <property type="entry name" value="RNase_H1_N_sf"/>
</dbReference>
<evidence type="ECO:0000313" key="3">
    <source>
        <dbReference type="EMBL" id="CAI9298651.1"/>
    </source>
</evidence>
<gene>
    <name evidence="3" type="ORF">LSALG_LOCUS37402</name>
</gene>